<proteinExistence type="predicted"/>
<reference evidence="1" key="1">
    <citation type="journal article" date="2015" name="Nature">
        <title>Complex archaea that bridge the gap between prokaryotes and eukaryotes.</title>
        <authorList>
            <person name="Spang A."/>
            <person name="Saw J.H."/>
            <person name="Jorgensen S.L."/>
            <person name="Zaremba-Niedzwiedzka K."/>
            <person name="Martijn J."/>
            <person name="Lind A.E."/>
            <person name="van Eijk R."/>
            <person name="Schleper C."/>
            <person name="Guy L."/>
            <person name="Ettema T.J."/>
        </authorList>
    </citation>
    <scope>NUCLEOTIDE SEQUENCE</scope>
</reference>
<accession>A0A0F8ZAJ8</accession>
<protein>
    <submittedName>
        <fullName evidence="1">Uncharacterized protein</fullName>
    </submittedName>
</protein>
<gene>
    <name evidence="1" type="ORF">LCGC14_2798480</name>
</gene>
<dbReference type="EMBL" id="LAZR01052450">
    <property type="protein sequence ID" value="KKK82930.1"/>
    <property type="molecule type" value="Genomic_DNA"/>
</dbReference>
<sequence>MPEHTETRLLAPSNGRGLFDASLSELEAVIERGLETFVEVGLALLAIRDGEKYHETYATFEDYCRQRWGWSRDYGYKLIRSAEVVNVLGVDNCLQTESQARELVPLLRKDEQAVVEVWRELKEEYGDDITAERIRRLVS</sequence>
<evidence type="ECO:0000313" key="1">
    <source>
        <dbReference type="EMBL" id="KKK82930.1"/>
    </source>
</evidence>
<organism evidence="1">
    <name type="scientific">marine sediment metagenome</name>
    <dbReference type="NCBI Taxonomy" id="412755"/>
    <lineage>
        <taxon>unclassified sequences</taxon>
        <taxon>metagenomes</taxon>
        <taxon>ecological metagenomes</taxon>
    </lineage>
</organism>
<dbReference type="AlphaFoldDB" id="A0A0F8ZAJ8"/>
<comment type="caution">
    <text evidence="1">The sequence shown here is derived from an EMBL/GenBank/DDBJ whole genome shotgun (WGS) entry which is preliminary data.</text>
</comment>
<name>A0A0F8ZAJ8_9ZZZZ</name>
<feature type="non-terminal residue" evidence="1">
    <location>
        <position position="139"/>
    </location>
</feature>